<dbReference type="OrthoDB" id="1274006at2"/>
<sequence>MKKSFALAFLFFTLIFSAQNITDYEYIYVPKKFKDFEANEYNLNTLLKKSLEAKKYKVIQDDIVNWPLELRQNPCKVLNADLLNDSNMFRNRLKLQFSNCEKNVVFETKGTSMIKDFELGYQDAMAISLKKLQNSQPKEIEVLAKPKEKTVIETVVEKPVQSVVASPNSAIPEVSKKAESYRNGAMSFQKIQISKDQFILVSSSSSVPFATFKNTTKSDVYRVTLENGISTIGYSENGNLIIEIPTSDGNYKKEVFTTR</sequence>
<comment type="caution">
    <text evidence="2">The sequence shown here is derived from an EMBL/GenBank/DDBJ whole genome shotgun (WGS) entry which is preliminary data.</text>
</comment>
<keyword evidence="3" id="KW-1185">Reference proteome</keyword>
<dbReference type="AlphaFoldDB" id="A0A1E5UB33"/>
<organism evidence="2 3">
    <name type="scientific">Cloacibacterium normanense</name>
    <dbReference type="NCBI Taxonomy" id="237258"/>
    <lineage>
        <taxon>Bacteria</taxon>
        <taxon>Pseudomonadati</taxon>
        <taxon>Bacteroidota</taxon>
        <taxon>Flavobacteriia</taxon>
        <taxon>Flavobacteriales</taxon>
        <taxon>Weeksellaceae</taxon>
    </lineage>
</organism>
<reference evidence="2 3" key="1">
    <citation type="submission" date="2016-09" db="EMBL/GenBank/DDBJ databases">
        <authorList>
            <person name="Capua I."/>
            <person name="De Benedictis P."/>
            <person name="Joannis T."/>
            <person name="Lombin L.H."/>
            <person name="Cattoli G."/>
        </authorList>
    </citation>
    <scope>NUCLEOTIDE SEQUENCE [LARGE SCALE GENOMIC DNA]</scope>
    <source>
        <strain evidence="2 3">NRS-1</strain>
    </source>
</reference>
<keyword evidence="1" id="KW-0732">Signal</keyword>
<dbReference type="RefSeq" id="WP_069800520.1">
    <property type="nucleotide sequence ID" value="NZ_CP034157.1"/>
</dbReference>
<protein>
    <submittedName>
        <fullName evidence="2">Uncharacterized protein</fullName>
    </submittedName>
</protein>
<dbReference type="KEGG" id="cnr:EB819_09820"/>
<evidence type="ECO:0000313" key="3">
    <source>
        <dbReference type="Proteomes" id="UP000095601"/>
    </source>
</evidence>
<evidence type="ECO:0000313" key="2">
    <source>
        <dbReference type="EMBL" id="OEL10050.1"/>
    </source>
</evidence>
<evidence type="ECO:0000256" key="1">
    <source>
        <dbReference type="SAM" id="SignalP"/>
    </source>
</evidence>
<dbReference type="EMBL" id="MKGI01000079">
    <property type="protein sequence ID" value="OEL10050.1"/>
    <property type="molecule type" value="Genomic_DNA"/>
</dbReference>
<name>A0A1E5UB33_9FLAO</name>
<dbReference type="Proteomes" id="UP000095601">
    <property type="component" value="Unassembled WGS sequence"/>
</dbReference>
<feature type="signal peptide" evidence="1">
    <location>
        <begin position="1"/>
        <end position="18"/>
    </location>
</feature>
<gene>
    <name evidence="2" type="ORF">BHF72_0744</name>
</gene>
<dbReference type="STRING" id="237258.SAMN04489756_10311"/>
<proteinExistence type="predicted"/>
<feature type="chain" id="PRO_5009186846" evidence="1">
    <location>
        <begin position="19"/>
        <end position="259"/>
    </location>
</feature>
<accession>A0A1E5UB33</accession>